<comment type="similarity">
    <text evidence="1">Belongs to the PPR family. P subfamily.</text>
</comment>
<sequence length="598" mass="66875">MELHWPLAPPPLPKPLSQTQLFFPCRKQRVLIFSLSKSTPPLLQDSSSNDLQTIPLPPVPSQTLPATGADITNGFIQGACKNPQTEALAFEYYQQAKQQQQPTFRPDRKILKLLIRILVKSKQWSSISTLVDDFGTFNVIPDGSTCARLVASCIRARKFKLAESILQVLQTKKGGAAASAFSSAMCGYNQLHMYNCTVAAHERMTAAGLSLNSGCYRRIIEAYSELGDTEKVVALFLEFDSANSETSSDSVEICSILCESLGKSGRAFEALRYFREMEGKGMPPNSAIYGSLMSSFAGIREAEIVDDLFHEALAKRMVRDQAVLMKLVSMYVDVEQLEKTLEVAQAMRKMEINVSDCIFCTIINGFAKKRGLRSAVAAYEQLISIGCEPGQVTYASIINVYCRLGLSRMAEAAFSEMIDKGFDKCVVAYSNMISMYGKIGKVRDAMRLLAKMKEKGCAPNVWVYNSLLDIHGRLMDLRQVEKLWREMKRRNIAPDKVSYTSTINAYSKARRIDECIGLFEEFKKNGGKVDRALAGIMVGVFSKGSRFEELIKLLRQMQLEGTDLDERLHESALNALRDAGLQIHLNWFERSFDLKDKT</sequence>
<keyword evidence="5" id="KW-1185">Reference proteome</keyword>
<dbReference type="PANTHER" id="PTHR47936:SF1">
    <property type="entry name" value="PENTATRICOPEPTIDE REPEAT-CONTAINING PROTEIN GUN1, CHLOROPLASTIC"/>
    <property type="match status" value="1"/>
</dbReference>
<evidence type="ECO:0000313" key="4">
    <source>
        <dbReference type="EMBL" id="WOL05991.1"/>
    </source>
</evidence>
<dbReference type="InterPro" id="IPR011990">
    <property type="entry name" value="TPR-like_helical_dom_sf"/>
</dbReference>
<feature type="repeat" description="PPR" evidence="3">
    <location>
        <begin position="460"/>
        <end position="494"/>
    </location>
</feature>
<dbReference type="EMBL" id="CP136893">
    <property type="protein sequence ID" value="WOL05991.1"/>
    <property type="molecule type" value="Genomic_DNA"/>
</dbReference>
<feature type="repeat" description="PPR" evidence="3">
    <location>
        <begin position="390"/>
        <end position="424"/>
    </location>
</feature>
<dbReference type="PROSITE" id="PS51375">
    <property type="entry name" value="PPR"/>
    <property type="match status" value="5"/>
</dbReference>
<dbReference type="PANTHER" id="PTHR47936">
    <property type="entry name" value="PPR_LONG DOMAIN-CONTAINING PROTEIN"/>
    <property type="match status" value="1"/>
</dbReference>
<reference evidence="4 5" key="1">
    <citation type="submission" date="2023-10" db="EMBL/GenBank/DDBJ databases">
        <title>Chromosome-scale genome assembly provides insights into flower coloration mechanisms of Canna indica.</title>
        <authorList>
            <person name="Li C."/>
        </authorList>
    </citation>
    <scope>NUCLEOTIDE SEQUENCE [LARGE SCALE GENOMIC DNA]</scope>
    <source>
        <tissue evidence="4">Flower</tissue>
    </source>
</reference>
<dbReference type="GO" id="GO:0009507">
    <property type="term" value="C:chloroplast"/>
    <property type="evidence" value="ECO:0007669"/>
    <property type="project" value="TreeGrafter"/>
</dbReference>
<gene>
    <name evidence="4" type="ORF">Cni_G14722</name>
</gene>
<feature type="repeat" description="PPR" evidence="3">
    <location>
        <begin position="495"/>
        <end position="529"/>
    </location>
</feature>
<accession>A0AAQ3QAW5</accession>
<evidence type="ECO:0000256" key="1">
    <source>
        <dbReference type="ARBA" id="ARBA00007626"/>
    </source>
</evidence>
<dbReference type="Proteomes" id="UP001327560">
    <property type="component" value="Chromosome 4"/>
</dbReference>
<organism evidence="4 5">
    <name type="scientific">Canna indica</name>
    <name type="common">Indian-shot</name>
    <dbReference type="NCBI Taxonomy" id="4628"/>
    <lineage>
        <taxon>Eukaryota</taxon>
        <taxon>Viridiplantae</taxon>
        <taxon>Streptophyta</taxon>
        <taxon>Embryophyta</taxon>
        <taxon>Tracheophyta</taxon>
        <taxon>Spermatophyta</taxon>
        <taxon>Magnoliopsida</taxon>
        <taxon>Liliopsida</taxon>
        <taxon>Zingiberales</taxon>
        <taxon>Cannaceae</taxon>
        <taxon>Canna</taxon>
    </lineage>
</organism>
<dbReference type="Gene3D" id="1.25.40.10">
    <property type="entry name" value="Tetratricopeptide repeat domain"/>
    <property type="match status" value="4"/>
</dbReference>
<dbReference type="NCBIfam" id="TIGR00756">
    <property type="entry name" value="PPR"/>
    <property type="match status" value="5"/>
</dbReference>
<evidence type="ECO:0000256" key="2">
    <source>
        <dbReference type="ARBA" id="ARBA00022737"/>
    </source>
</evidence>
<protein>
    <submittedName>
        <fullName evidence="4">Pentatricopeptide repeat-containing protein</fullName>
    </submittedName>
</protein>
<evidence type="ECO:0000313" key="5">
    <source>
        <dbReference type="Proteomes" id="UP001327560"/>
    </source>
</evidence>
<dbReference type="AlphaFoldDB" id="A0AAQ3QAW5"/>
<dbReference type="Pfam" id="PF13041">
    <property type="entry name" value="PPR_2"/>
    <property type="match status" value="1"/>
</dbReference>
<feature type="repeat" description="PPR" evidence="3">
    <location>
        <begin position="425"/>
        <end position="459"/>
    </location>
</feature>
<dbReference type="InterPro" id="IPR002885">
    <property type="entry name" value="PPR_rpt"/>
</dbReference>
<name>A0AAQ3QAW5_9LILI</name>
<feature type="repeat" description="PPR" evidence="3">
    <location>
        <begin position="250"/>
        <end position="284"/>
    </location>
</feature>
<keyword evidence="2" id="KW-0677">Repeat</keyword>
<dbReference type="GO" id="GO:0010019">
    <property type="term" value="P:chloroplast-nucleus signaling pathway"/>
    <property type="evidence" value="ECO:0007669"/>
    <property type="project" value="TreeGrafter"/>
</dbReference>
<evidence type="ECO:0000256" key="3">
    <source>
        <dbReference type="PROSITE-ProRule" id="PRU00708"/>
    </source>
</evidence>
<dbReference type="Pfam" id="PF01535">
    <property type="entry name" value="PPR"/>
    <property type="match status" value="3"/>
</dbReference>
<dbReference type="GO" id="GO:0031930">
    <property type="term" value="P:mitochondria-nucleus signaling pathway"/>
    <property type="evidence" value="ECO:0007669"/>
    <property type="project" value="TreeGrafter"/>
</dbReference>
<proteinExistence type="inferred from homology"/>